<dbReference type="SUPFAM" id="SSF50037">
    <property type="entry name" value="C-terminal domain of transcriptional repressors"/>
    <property type="match status" value="1"/>
</dbReference>
<organism evidence="4 6">
    <name type="scientific">Lactiplantibacillus paraplantarum</name>
    <dbReference type="NCBI Taxonomy" id="60520"/>
    <lineage>
        <taxon>Bacteria</taxon>
        <taxon>Bacillati</taxon>
        <taxon>Bacillota</taxon>
        <taxon>Bacilli</taxon>
        <taxon>Lactobacillales</taxon>
        <taxon>Lactobacillaceae</taxon>
        <taxon>Lactiplantibacillus</taxon>
    </lineage>
</organism>
<feature type="domain" description="Ferrous iron transporter FeoA-like" evidence="2">
    <location>
        <begin position="1"/>
        <end position="74"/>
    </location>
</feature>
<keyword evidence="1" id="KW-0408">Iron</keyword>
<evidence type="ECO:0000256" key="1">
    <source>
        <dbReference type="ARBA" id="ARBA00023004"/>
    </source>
</evidence>
<comment type="caution">
    <text evidence="4">The sequence shown here is derived from an EMBL/GenBank/DDBJ whole genome shotgun (WGS) entry which is preliminary data.</text>
</comment>
<dbReference type="HOGENOM" id="CLU_2700133_0_0_9"/>
<sequence>MLSQSVTNTSQLHIQQFTGLDNQTVQRLHSLGLHVGSPLAVIRYYPFHGPVIVQIDQQRIGIRYTVFQTLIGGH</sequence>
<dbReference type="EMBL" id="BDOR01000001">
    <property type="protein sequence ID" value="GBF00531.1"/>
    <property type="molecule type" value="Genomic_DNA"/>
</dbReference>
<gene>
    <name evidence="3" type="primary">feoA</name>
    <name evidence="4" type="ORF">EUZ87_06315</name>
    <name evidence="3" type="ORF">LPPLD21_00031</name>
</gene>
<dbReference type="GO" id="GO:0046914">
    <property type="term" value="F:transition metal ion binding"/>
    <property type="evidence" value="ECO:0007669"/>
    <property type="project" value="InterPro"/>
</dbReference>
<dbReference type="Proteomes" id="UP000292648">
    <property type="component" value="Unassembled WGS sequence"/>
</dbReference>
<evidence type="ECO:0000313" key="5">
    <source>
        <dbReference type="Proteomes" id="UP000236162"/>
    </source>
</evidence>
<dbReference type="Proteomes" id="UP000236162">
    <property type="component" value="Unassembled WGS sequence"/>
</dbReference>
<dbReference type="InterPro" id="IPR007167">
    <property type="entry name" value="Fe-transptr_FeoA-like"/>
</dbReference>
<name>A0A098R7I6_9LACO</name>
<dbReference type="KEGG" id="lpx:ASU28_06010"/>
<dbReference type="RefSeq" id="WP_021731769.1">
    <property type="nucleotide sequence ID" value="NZ_AVAI01000126.1"/>
</dbReference>
<dbReference type="EMBL" id="SEHH01000053">
    <property type="protein sequence ID" value="TBX44485.1"/>
    <property type="molecule type" value="Genomic_DNA"/>
</dbReference>
<dbReference type="GeneID" id="79807068"/>
<dbReference type="SMART" id="SM00899">
    <property type="entry name" value="FeoA"/>
    <property type="match status" value="1"/>
</dbReference>
<dbReference type="Gene3D" id="2.30.30.90">
    <property type="match status" value="1"/>
</dbReference>
<dbReference type="InterPro" id="IPR038157">
    <property type="entry name" value="FeoA_core_dom"/>
</dbReference>
<evidence type="ECO:0000259" key="2">
    <source>
        <dbReference type="SMART" id="SM00899"/>
    </source>
</evidence>
<evidence type="ECO:0000313" key="3">
    <source>
        <dbReference type="EMBL" id="GBF00531.1"/>
    </source>
</evidence>
<keyword evidence="5" id="KW-1185">Reference proteome</keyword>
<evidence type="ECO:0000313" key="6">
    <source>
        <dbReference type="Proteomes" id="UP000292648"/>
    </source>
</evidence>
<accession>A0A098R7I6</accession>
<dbReference type="AlphaFoldDB" id="A0A098R7I6"/>
<dbReference type="Pfam" id="PF04023">
    <property type="entry name" value="FeoA"/>
    <property type="match status" value="1"/>
</dbReference>
<reference evidence="4 6" key="2">
    <citation type="submission" date="2019-01" db="EMBL/GenBank/DDBJ databases">
        <title>Draft genome sequence of Lactobacillus paraplantarum OSY-TC318, a Producer of the novel lantibiotic Paraplantaracin TC318.</title>
        <authorList>
            <person name="Hussein W.E."/>
            <person name="Huang E."/>
            <person name="Yousef A.E."/>
        </authorList>
    </citation>
    <scope>NUCLEOTIDE SEQUENCE [LARGE SCALE GENOMIC DNA]</scope>
    <source>
        <strain evidence="4 6">OSY-TC318</strain>
    </source>
</reference>
<dbReference type="eggNOG" id="COG1918">
    <property type="taxonomic scope" value="Bacteria"/>
</dbReference>
<protein>
    <submittedName>
        <fullName evidence="4">Ferrous iron transport protein A</fullName>
    </submittedName>
    <submittedName>
        <fullName evidence="3">Iron transporter FeoA</fullName>
    </submittedName>
</protein>
<evidence type="ECO:0000313" key="4">
    <source>
        <dbReference type="EMBL" id="TBX44485.1"/>
    </source>
</evidence>
<reference evidence="3 5" key="1">
    <citation type="submission" date="2017-04" db="EMBL/GenBank/DDBJ databases">
        <title>In vitro and in silico characterization of Lactobacillus paraplantarum D2-1, a starter culture for soymilk fermentation.</title>
        <authorList>
            <person name="Endo A."/>
            <person name="Sasaki F."/>
            <person name="Maeno S."/>
            <person name="Kanesaki Y."/>
            <person name="Kubota E."/>
            <person name="Torres G.A."/>
            <person name="Tomita S."/>
            <person name="Nakagawa J."/>
        </authorList>
    </citation>
    <scope>NUCLEOTIDE SEQUENCE [LARGE SCALE GENOMIC DNA]</scope>
    <source>
        <strain evidence="3 5">D2-1</strain>
    </source>
</reference>
<proteinExistence type="predicted"/>
<dbReference type="InterPro" id="IPR008988">
    <property type="entry name" value="Transcriptional_repressor_C"/>
</dbReference>